<accession>A0A1G4K467</accession>
<feature type="region of interest" description="Disordered" evidence="1">
    <location>
        <begin position="693"/>
        <end position="729"/>
    </location>
</feature>
<feature type="compositionally biased region" description="Low complexity" evidence="1">
    <location>
        <begin position="712"/>
        <end position="723"/>
    </location>
</feature>
<proteinExistence type="predicted"/>
<organism evidence="2 3">
    <name type="scientific">Lachancea mirantina</name>
    <dbReference type="NCBI Taxonomy" id="1230905"/>
    <lineage>
        <taxon>Eukaryota</taxon>
        <taxon>Fungi</taxon>
        <taxon>Dikarya</taxon>
        <taxon>Ascomycota</taxon>
        <taxon>Saccharomycotina</taxon>
        <taxon>Saccharomycetes</taxon>
        <taxon>Saccharomycetales</taxon>
        <taxon>Saccharomycetaceae</taxon>
        <taxon>Lachancea</taxon>
    </lineage>
</organism>
<reference evidence="3" key="1">
    <citation type="submission" date="2016-03" db="EMBL/GenBank/DDBJ databases">
        <authorList>
            <person name="Devillers H."/>
        </authorList>
    </citation>
    <scope>NUCLEOTIDE SEQUENCE [LARGE SCALE GENOMIC DNA]</scope>
</reference>
<keyword evidence="3" id="KW-1185">Reference proteome</keyword>
<dbReference type="Proteomes" id="UP000191024">
    <property type="component" value="Chromosome F"/>
</dbReference>
<evidence type="ECO:0000313" key="2">
    <source>
        <dbReference type="EMBL" id="SCU98536.1"/>
    </source>
</evidence>
<sequence length="729" mass="82974">MASHELVHELVYTFWSEDYITGIKSLLDAITDDITNIEKTIELTKRVNTEVIGKALRNLKDVIGANELNSDDQSLFSVLQQQQVKGLALYAGRLQSIENWDAENKHLADLVSLVFEFKEFYKDSKEILNGNYGSCSKRSAESRNYMDYCDKIHRAISKYSGNVEEDNEVKFKVPEILPEFPTISFPFELDPKFKFNDESNFSSFLIELQGGTAHSNRLVPFPGLPRQYFASEALFKALRKKDPHLDNSTFNLERIGQILLDKGIICQYNDVLGVKAKFESNDFYVWIPCEKMDTTVSKQEPSVRGKALFSDLLHRIQESRVNLPPLKSVQDLTRERKHLEEQNELYLKSCLALDLCTTQLEIELRKCMLQYAKMSRRKCLKLNAAACDFAARYGSALNVQFSVQGGDIDKELDRMYARNLGTVGFYTPGDKIYFKQFKPDRFGITSLLFSQDISQAVTDERGKSLVLQMLLTKLLEFSASEVAKAWSAPLDFTRVGEFRRDCLKEFHSSNGDARMAMETALAKRQRPVTELVGMIKYWLLELSDSLIPAVAYQDMLEGEIERALEKCPAESLANLLTICDHFQWLTEKTESGDTLTQLLETYSDFPVCHCFVRHRLRNPQHWRSLSRHFAKLLAAKDQIQKMHETRLKDVPKIPEIAAAHYMEPELKSTGHLALPQDSDTEFVPRPFKTSVVETTPVRPSSKRLSGINLLASTPSPCSSPVPTGRVSSP</sequence>
<dbReference type="OrthoDB" id="2155291at2759"/>
<evidence type="ECO:0000256" key="1">
    <source>
        <dbReference type="SAM" id="MobiDB-lite"/>
    </source>
</evidence>
<name>A0A1G4K467_9SACH</name>
<dbReference type="EMBL" id="LT598467">
    <property type="protein sequence ID" value="SCU98536.1"/>
    <property type="molecule type" value="Genomic_DNA"/>
</dbReference>
<gene>
    <name evidence="2" type="ORF">LAMI_0F15148G</name>
</gene>
<evidence type="ECO:0000313" key="3">
    <source>
        <dbReference type="Proteomes" id="UP000191024"/>
    </source>
</evidence>
<dbReference type="AlphaFoldDB" id="A0A1G4K467"/>
<protein>
    <submittedName>
        <fullName evidence="2">LAMI_0F15148g1_1</fullName>
    </submittedName>
</protein>